<dbReference type="PANTHER" id="PTHR39084">
    <property type="entry name" value="MEMBRANE PROTEIN-RELATED"/>
    <property type="match status" value="1"/>
</dbReference>
<dbReference type="Pfam" id="PF13194">
    <property type="entry name" value="DUF4010"/>
    <property type="match status" value="1"/>
</dbReference>
<dbReference type="InterPro" id="IPR049177">
    <property type="entry name" value="MgtC_SapB_SrpB_YhiD_N"/>
</dbReference>
<feature type="transmembrane region" description="Helical" evidence="1">
    <location>
        <begin position="6"/>
        <end position="22"/>
    </location>
</feature>
<feature type="transmembrane region" description="Helical" evidence="1">
    <location>
        <begin position="148"/>
        <end position="169"/>
    </location>
</feature>
<dbReference type="EMBL" id="MEUV01000045">
    <property type="protein sequence ID" value="OGC45241.1"/>
    <property type="molecule type" value="Genomic_DNA"/>
</dbReference>
<reference evidence="4 5" key="1">
    <citation type="journal article" date="2016" name="Nat. Commun.">
        <title>Thousands of microbial genomes shed light on interconnected biogeochemical processes in an aquifer system.</title>
        <authorList>
            <person name="Anantharaman K."/>
            <person name="Brown C.T."/>
            <person name="Hug L.A."/>
            <person name="Sharon I."/>
            <person name="Castelle C.J."/>
            <person name="Probst A.J."/>
            <person name="Thomas B.C."/>
            <person name="Singh A."/>
            <person name="Wilkins M.J."/>
            <person name="Karaoz U."/>
            <person name="Brodie E.L."/>
            <person name="Williams K.H."/>
            <person name="Hubbard S.S."/>
            <person name="Banfield J.F."/>
        </authorList>
    </citation>
    <scope>NUCLEOTIDE SEQUENCE [LARGE SCALE GENOMIC DNA]</scope>
</reference>
<evidence type="ECO:0000259" key="2">
    <source>
        <dbReference type="Pfam" id="PF02308"/>
    </source>
</evidence>
<feature type="domain" description="DUF4010" evidence="3">
    <location>
        <begin position="207"/>
        <end position="423"/>
    </location>
</feature>
<dbReference type="AlphaFoldDB" id="A0A1F4UJV1"/>
<feature type="transmembrane region" description="Helical" evidence="1">
    <location>
        <begin position="42"/>
        <end position="59"/>
    </location>
</feature>
<sequence>METISLPLKLLLAIILGGFIGLERESSSQNKDLGDKWGLRTYSLISLLGAIAGFLYLFNNQTLSIIITSSFVILIFIYYAIGGWIIKSMGLTTELGGIFSYLIGYFVTSEIFPLHLVVAIAIVIELILSIKEKSRSLILGISRSEIDAFIGFCIIALVILPFLPNKAFYLTDIHFLKNLFYAYKLDVNFFATLEILNPFKLWFLVALITGIDILGYILIKVLGQRRGIIFQSLAGGIVSSTSMSQILARKSNKYSNTNELVAASIFSNLSSYFVVFVLIVTLNRNWFAFVTPVFVIIILSTLITGLFFYLKDRKKMMIINEETGIGVQNINKNDKIISLKHALSFALLLIFVRFITKSSLTFFGESGFLITSILGALTGIDAVIINLSELAGRMVTKEYALLALLCINATNMIGKIVFSAMYGKKDYTVKYFWASVFVIIVSFFGLFLFIY</sequence>
<feature type="transmembrane region" description="Helical" evidence="1">
    <location>
        <begin position="337"/>
        <end position="356"/>
    </location>
</feature>
<gene>
    <name evidence="4" type="ORF">A2V49_01415</name>
</gene>
<feature type="domain" description="MgtC/SapB/SrpB/YhiD N-terminal" evidence="2">
    <location>
        <begin position="10"/>
        <end position="128"/>
    </location>
</feature>
<protein>
    <submittedName>
        <fullName evidence="4">Uncharacterized protein</fullName>
    </submittedName>
</protein>
<dbReference type="Proteomes" id="UP000178615">
    <property type="component" value="Unassembled WGS sequence"/>
</dbReference>
<evidence type="ECO:0000313" key="5">
    <source>
        <dbReference type="Proteomes" id="UP000178615"/>
    </source>
</evidence>
<dbReference type="InterPro" id="IPR025105">
    <property type="entry name" value="DUF4010"/>
</dbReference>
<proteinExistence type="predicted"/>
<keyword evidence="1" id="KW-0812">Transmembrane</keyword>
<keyword evidence="1" id="KW-1133">Transmembrane helix</keyword>
<evidence type="ECO:0000259" key="3">
    <source>
        <dbReference type="Pfam" id="PF13194"/>
    </source>
</evidence>
<feature type="transmembrane region" description="Helical" evidence="1">
    <location>
        <begin position="260"/>
        <end position="280"/>
    </location>
</feature>
<name>A0A1F4UJV1_UNCKA</name>
<feature type="transmembrane region" description="Helical" evidence="1">
    <location>
        <begin position="399"/>
        <end position="419"/>
    </location>
</feature>
<feature type="transmembrane region" description="Helical" evidence="1">
    <location>
        <begin position="201"/>
        <end position="222"/>
    </location>
</feature>
<comment type="caution">
    <text evidence="4">The sequence shown here is derived from an EMBL/GenBank/DDBJ whole genome shotgun (WGS) entry which is preliminary data.</text>
</comment>
<feature type="transmembrane region" description="Helical" evidence="1">
    <location>
        <begin position="431"/>
        <end position="450"/>
    </location>
</feature>
<dbReference type="Pfam" id="PF02308">
    <property type="entry name" value="MgtC"/>
    <property type="match status" value="1"/>
</dbReference>
<dbReference type="PANTHER" id="PTHR39084:SF1">
    <property type="entry name" value="DUF4010 DOMAIN-CONTAINING PROTEIN"/>
    <property type="match status" value="1"/>
</dbReference>
<evidence type="ECO:0000313" key="4">
    <source>
        <dbReference type="EMBL" id="OGC45241.1"/>
    </source>
</evidence>
<accession>A0A1F4UJV1</accession>
<feature type="transmembrane region" description="Helical" evidence="1">
    <location>
        <begin position="286"/>
        <end position="310"/>
    </location>
</feature>
<feature type="transmembrane region" description="Helical" evidence="1">
    <location>
        <begin position="65"/>
        <end position="86"/>
    </location>
</feature>
<organism evidence="4 5">
    <name type="scientific">candidate division WWE3 bacterium RBG_19FT_COMBO_34_6</name>
    <dbReference type="NCBI Taxonomy" id="1802612"/>
    <lineage>
        <taxon>Bacteria</taxon>
        <taxon>Katanobacteria</taxon>
    </lineage>
</organism>
<evidence type="ECO:0000256" key="1">
    <source>
        <dbReference type="SAM" id="Phobius"/>
    </source>
</evidence>
<keyword evidence="1" id="KW-0472">Membrane</keyword>
<feature type="transmembrane region" description="Helical" evidence="1">
    <location>
        <begin position="368"/>
        <end position="387"/>
    </location>
</feature>
<feature type="transmembrane region" description="Helical" evidence="1">
    <location>
        <begin position="98"/>
        <end position="128"/>
    </location>
</feature>